<feature type="domain" description="SAP" evidence="1">
    <location>
        <begin position="64"/>
        <end position="98"/>
    </location>
</feature>
<proteinExistence type="predicted"/>
<organism evidence="2">
    <name type="scientific">viral metagenome</name>
    <dbReference type="NCBI Taxonomy" id="1070528"/>
    <lineage>
        <taxon>unclassified sequences</taxon>
        <taxon>metagenomes</taxon>
        <taxon>organismal metagenomes</taxon>
    </lineage>
</organism>
<dbReference type="Gene3D" id="1.10.720.30">
    <property type="entry name" value="SAP domain"/>
    <property type="match status" value="1"/>
</dbReference>
<reference evidence="2" key="1">
    <citation type="journal article" date="2020" name="Nature">
        <title>Giant virus diversity and host interactions through global metagenomics.</title>
        <authorList>
            <person name="Schulz F."/>
            <person name="Roux S."/>
            <person name="Paez-Espino D."/>
            <person name="Jungbluth S."/>
            <person name="Walsh D.A."/>
            <person name="Denef V.J."/>
            <person name="McMahon K.D."/>
            <person name="Konstantinidis K.T."/>
            <person name="Eloe-Fadrosh E.A."/>
            <person name="Kyrpides N.C."/>
            <person name="Woyke T."/>
        </authorList>
    </citation>
    <scope>NUCLEOTIDE SEQUENCE</scope>
    <source>
        <strain evidence="2">GVMAG-S-ERX555961-36</strain>
    </source>
</reference>
<dbReference type="SUPFAM" id="SSF68906">
    <property type="entry name" value="SAP domain"/>
    <property type="match status" value="1"/>
</dbReference>
<dbReference type="EMBL" id="MN738761">
    <property type="protein sequence ID" value="QHS83643.1"/>
    <property type="molecule type" value="Genomic_DNA"/>
</dbReference>
<dbReference type="AlphaFoldDB" id="A0A6C0AW06"/>
<accession>A0A6C0AW06</accession>
<evidence type="ECO:0000313" key="2">
    <source>
        <dbReference type="EMBL" id="QHS83643.1"/>
    </source>
</evidence>
<name>A0A6C0AW06_9ZZZZ</name>
<dbReference type="InterPro" id="IPR036361">
    <property type="entry name" value="SAP_dom_sf"/>
</dbReference>
<sequence length="462" mass="53769">MTTIETRSTTKRKAEDELFQSKLKELKTESTHKYNATCLTYNGFVSIWNQRHNYYCLKNAERNRSIYTVKKLKNILRELGEKVSGKKLDLIVRIENKFEKDTKFAKVDANKSINTFKNELLKYQEFIDDNRLKMTDETLIKHCEELTKFYRDVTQYQYSMNKCLLLEELVAQQVSDSSDNSSTDSDNVMPPLESYNAEREVRAGNGATSVNMTWRHPSITYDAVERESTLPSPPARWVEAVTRSRVRGAPAPPHWESELQRRRHDVWNDIMREESEDERRLRQQLATELINEYLGEEIALTETPGSVNMLNALPIRQVPSLLQQLARAASDALIFDAQDQPDIPSNLYGPQFTPSIVARLNDAHSSVVNTRNLLQTNLQRIQDFALRNNIINPNERIRRQDLENENGVMPSHLRLRRWLDDELANAPPELRDLEFLMDQYYENLDTLNEFLNERDIIVLNAT</sequence>
<dbReference type="PROSITE" id="PS50800">
    <property type="entry name" value="SAP"/>
    <property type="match status" value="1"/>
</dbReference>
<protein>
    <recommendedName>
        <fullName evidence="1">SAP domain-containing protein</fullName>
    </recommendedName>
</protein>
<evidence type="ECO:0000259" key="1">
    <source>
        <dbReference type="PROSITE" id="PS50800"/>
    </source>
</evidence>
<dbReference type="InterPro" id="IPR003034">
    <property type="entry name" value="SAP_dom"/>
</dbReference>